<feature type="non-terminal residue" evidence="2">
    <location>
        <position position="64"/>
    </location>
</feature>
<reference evidence="2 3" key="1">
    <citation type="submission" date="2024-05" db="EMBL/GenBank/DDBJ databases">
        <title>Genome sequencing and assembly of Indian major carp, Cirrhinus mrigala (Hamilton, 1822).</title>
        <authorList>
            <person name="Mohindra V."/>
            <person name="Chowdhury L.M."/>
            <person name="Lal K."/>
            <person name="Jena J.K."/>
        </authorList>
    </citation>
    <scope>NUCLEOTIDE SEQUENCE [LARGE SCALE GENOMIC DNA]</scope>
    <source>
        <strain evidence="2">CM1030</strain>
        <tissue evidence="2">Blood</tissue>
    </source>
</reference>
<name>A0ABD0QDD0_CIRMR</name>
<dbReference type="AlphaFoldDB" id="A0ABD0QDD0"/>
<sequence>MALDDRKEIALLDPGSPREDAAQPCAQSSLECEKPALSVSQQAAGSQDLTAAVILSNALIGEES</sequence>
<organism evidence="2 3">
    <name type="scientific">Cirrhinus mrigala</name>
    <name type="common">Mrigala</name>
    <dbReference type="NCBI Taxonomy" id="683832"/>
    <lineage>
        <taxon>Eukaryota</taxon>
        <taxon>Metazoa</taxon>
        <taxon>Chordata</taxon>
        <taxon>Craniata</taxon>
        <taxon>Vertebrata</taxon>
        <taxon>Euteleostomi</taxon>
        <taxon>Actinopterygii</taxon>
        <taxon>Neopterygii</taxon>
        <taxon>Teleostei</taxon>
        <taxon>Ostariophysi</taxon>
        <taxon>Cypriniformes</taxon>
        <taxon>Cyprinidae</taxon>
        <taxon>Labeoninae</taxon>
        <taxon>Labeonini</taxon>
        <taxon>Cirrhinus</taxon>
    </lineage>
</organism>
<evidence type="ECO:0000313" key="3">
    <source>
        <dbReference type="Proteomes" id="UP001529510"/>
    </source>
</evidence>
<feature type="compositionally biased region" description="Basic and acidic residues" evidence="1">
    <location>
        <begin position="1"/>
        <end position="21"/>
    </location>
</feature>
<comment type="caution">
    <text evidence="2">The sequence shown here is derived from an EMBL/GenBank/DDBJ whole genome shotgun (WGS) entry which is preliminary data.</text>
</comment>
<gene>
    <name evidence="2" type="ORF">M9458_019419</name>
</gene>
<proteinExistence type="predicted"/>
<keyword evidence="3" id="KW-1185">Reference proteome</keyword>
<feature type="region of interest" description="Disordered" evidence="1">
    <location>
        <begin position="1"/>
        <end position="27"/>
    </location>
</feature>
<dbReference type="Proteomes" id="UP001529510">
    <property type="component" value="Unassembled WGS sequence"/>
</dbReference>
<accession>A0ABD0QDD0</accession>
<dbReference type="EMBL" id="JAMKFB020000009">
    <property type="protein sequence ID" value="KAL0183723.1"/>
    <property type="molecule type" value="Genomic_DNA"/>
</dbReference>
<evidence type="ECO:0000313" key="2">
    <source>
        <dbReference type="EMBL" id="KAL0183723.1"/>
    </source>
</evidence>
<evidence type="ECO:0000256" key="1">
    <source>
        <dbReference type="SAM" id="MobiDB-lite"/>
    </source>
</evidence>
<protein>
    <submittedName>
        <fullName evidence="2">Uncharacterized protein</fullName>
    </submittedName>
</protein>